<evidence type="ECO:0000313" key="3">
    <source>
        <dbReference type="Proteomes" id="UP000219167"/>
    </source>
</evidence>
<evidence type="ECO:0000313" key="2">
    <source>
        <dbReference type="EMBL" id="SOC47112.1"/>
    </source>
</evidence>
<feature type="domain" description="SGNH hydrolase-type esterase" evidence="1">
    <location>
        <begin position="786"/>
        <end position="913"/>
    </location>
</feature>
<dbReference type="SUPFAM" id="SSF52266">
    <property type="entry name" value="SGNH hydrolase"/>
    <property type="match status" value="1"/>
</dbReference>
<dbReference type="OrthoDB" id="7779280at2"/>
<reference evidence="2 3" key="1">
    <citation type="submission" date="2017-08" db="EMBL/GenBank/DDBJ databases">
        <authorList>
            <person name="de Groot N.N."/>
        </authorList>
    </citation>
    <scope>NUCLEOTIDE SEQUENCE [LARGE SCALE GENOMIC DNA]</scope>
    <source>
        <strain evidence="2 3">JC85</strain>
    </source>
</reference>
<dbReference type="EMBL" id="OBQD01000027">
    <property type="protein sequence ID" value="SOC47112.1"/>
    <property type="molecule type" value="Genomic_DNA"/>
</dbReference>
<dbReference type="Proteomes" id="UP000219167">
    <property type="component" value="Unassembled WGS sequence"/>
</dbReference>
<accession>A0A285UZ47</accession>
<proteinExistence type="predicted"/>
<dbReference type="InterPro" id="IPR036514">
    <property type="entry name" value="SGNH_hydro_sf"/>
</dbReference>
<dbReference type="InterPro" id="IPR013830">
    <property type="entry name" value="SGNH_hydro"/>
</dbReference>
<dbReference type="Gene3D" id="3.40.50.1110">
    <property type="entry name" value="SGNH hydrolase"/>
    <property type="match status" value="1"/>
</dbReference>
<protein>
    <submittedName>
        <fullName evidence="2">Lysophospholipase L1-like esterase</fullName>
    </submittedName>
</protein>
<dbReference type="Pfam" id="PF13472">
    <property type="entry name" value="Lipase_GDSL_2"/>
    <property type="match status" value="1"/>
</dbReference>
<evidence type="ECO:0000259" key="1">
    <source>
        <dbReference type="Pfam" id="PF13472"/>
    </source>
</evidence>
<organism evidence="2 3">
    <name type="scientific">Rhizobium subbaraonis</name>
    <dbReference type="NCBI Taxonomy" id="908946"/>
    <lineage>
        <taxon>Bacteria</taxon>
        <taxon>Pseudomonadati</taxon>
        <taxon>Pseudomonadota</taxon>
        <taxon>Alphaproteobacteria</taxon>
        <taxon>Hyphomicrobiales</taxon>
        <taxon>Rhizobiaceae</taxon>
        <taxon>Rhizobium/Agrobacterium group</taxon>
        <taxon>Rhizobium</taxon>
    </lineage>
</organism>
<keyword evidence="3" id="KW-1185">Reference proteome</keyword>
<dbReference type="GO" id="GO:0016788">
    <property type="term" value="F:hydrolase activity, acting on ester bonds"/>
    <property type="evidence" value="ECO:0007669"/>
    <property type="project" value="UniProtKB-ARBA"/>
</dbReference>
<name>A0A285UZ47_9HYPH</name>
<sequence>MGYSMTITDQAKIVYAAGSSSSPAEPDKSQIIALFKMIDALLSSALNGVLIGNAVVYATRSALYADLAHPANRLGIVYNDPTAGYNGIYIKAGSSGSGSWSITSLALPATFAADLSAVIAEVATARGAEVSLVARLSAIVTSITTGDNAVRTTLAAATTPVVDFGQELLYDESGVAGPEKTLYVPRELFARAGGSTALNGSFGTASTPFPNHVAFTITSGSDIATVYVDANDDTNPVKIALVPSGVVQNIAARYFIVAEIWRGVVKSPFPVMRLDENLKSRIQFRYPIAILGDKIRFSAFYHYTRRTGFTLYSPASGDLYWEFDLSTATNSETRYYFDPVAAAAGSAPIKAVSGNAFPMFPRDDRFVFIAASLARSVRTDHQTVGARPGSRHLSMFSRGNDPDRSTLFSANALLADFTSSELTSRGIVRGVTGIEAFYGEDLPPDMPLEGWYFVRCYVHTPVVDPETGEGVYYTPRLYFLDAGGNALTTEGGANSYFGLAKEKRLSVDTAIFVGFARYKFTSRPVRYNIGAYQDPGTMCTFGGAQLYAGVNIGGYIFPEEWPTPSDMDALYGGKHYSIAGRPLPFFVPSMLSGKRNVSTLPLLTIRCAASADADTPYFLSGAGTLELDYARAGSSMLFETQGGPEGAGRRARRTVANARVSAPVAGSAAILGFGDSIGNRSVLGKASAKMSAVGISPTFIGSIQQNDGLMGECREGWEWQDFYHGETQFPPVTNVAAYLALAADGTGSDRRQGHNPWVRPATGGDPVGKVFYGHIFDFAWGLSRLGLALPTHVMINFGTNDINQRSPAMSLAQAKTGLGILVSSIRAAGANIQIGVGLPAIPRSASSDQKWVEEQVPMIRAIIDYVRTLADDKVNVLPFWAHMSTDTDWVETTLFVDENATVARVSDELHPNEQNRHMMAEVIAAWVANTI</sequence>
<gene>
    <name evidence="2" type="ORF">SAMN05892877_12715</name>
</gene>
<dbReference type="AlphaFoldDB" id="A0A285UZ47"/>